<keyword evidence="3" id="KW-1185">Reference proteome</keyword>
<proteinExistence type="predicted"/>
<name>A0A1I2JHB7_9GAMM</name>
<dbReference type="Proteomes" id="UP000199477">
    <property type="component" value="Unassembled WGS sequence"/>
</dbReference>
<feature type="compositionally biased region" description="Pro residues" evidence="1">
    <location>
        <begin position="49"/>
        <end position="63"/>
    </location>
</feature>
<dbReference type="EMBL" id="FONH01000025">
    <property type="protein sequence ID" value="SFF53478.1"/>
    <property type="molecule type" value="Genomic_DNA"/>
</dbReference>
<evidence type="ECO:0000313" key="2">
    <source>
        <dbReference type="EMBL" id="SFF53478.1"/>
    </source>
</evidence>
<protein>
    <submittedName>
        <fullName evidence="2">Uncharacterized protein</fullName>
    </submittedName>
</protein>
<evidence type="ECO:0000256" key="1">
    <source>
        <dbReference type="SAM" id="MobiDB-lite"/>
    </source>
</evidence>
<accession>A0A1I2JHB7</accession>
<organism evidence="2 3">
    <name type="scientific">Dyella marensis</name>
    <dbReference type="NCBI Taxonomy" id="500610"/>
    <lineage>
        <taxon>Bacteria</taxon>
        <taxon>Pseudomonadati</taxon>
        <taxon>Pseudomonadota</taxon>
        <taxon>Gammaproteobacteria</taxon>
        <taxon>Lysobacterales</taxon>
        <taxon>Rhodanobacteraceae</taxon>
        <taxon>Dyella</taxon>
    </lineage>
</organism>
<feature type="region of interest" description="Disordered" evidence="1">
    <location>
        <begin position="97"/>
        <end position="118"/>
    </location>
</feature>
<reference evidence="3" key="1">
    <citation type="submission" date="2016-10" db="EMBL/GenBank/DDBJ databases">
        <authorList>
            <person name="Varghese N."/>
            <person name="Submissions S."/>
        </authorList>
    </citation>
    <scope>NUCLEOTIDE SEQUENCE [LARGE SCALE GENOMIC DNA]</scope>
    <source>
        <strain evidence="3">UNC178MFTsu3.1</strain>
    </source>
</reference>
<feature type="region of interest" description="Disordered" evidence="1">
    <location>
        <begin position="44"/>
        <end position="69"/>
    </location>
</feature>
<dbReference type="AlphaFoldDB" id="A0A1I2JHB7"/>
<evidence type="ECO:0000313" key="3">
    <source>
        <dbReference type="Proteomes" id="UP000199477"/>
    </source>
</evidence>
<feature type="region of interest" description="Disordered" evidence="1">
    <location>
        <begin position="198"/>
        <end position="234"/>
    </location>
</feature>
<sequence length="272" mass="28659">MALALLLHVVFIGITWWEMQPRPGEPLPPPRAGDALQVRFIPRGESQAAPPPPAEALPPPPSVPRVAPVREPPAKNAMTASLPTPAPAPATSVATAAPRLFGPDGRPLLPSTQPARASTAGYVERGVVGDSQVMRHDNPVKYQATRFDKDWNKGNALDSALKRVVDATTVKKTVTLAPGLRIHCAVALAALAGGCGGDPPPPPSAKDGDFRLSMAPARSLAPEPNPPAPPSEEECIKIYRDGKPLPYGCPVDTPTRSVDAELKLHAPKETHP</sequence>
<gene>
    <name evidence="2" type="ORF">SAMN02799615_04030</name>
</gene>